<comment type="caution">
    <text evidence="3">The sequence shown here is derived from an EMBL/GenBank/DDBJ whole genome shotgun (WGS) entry which is preliminary data.</text>
</comment>
<keyword evidence="1" id="KW-0175">Coiled coil</keyword>
<evidence type="ECO:0000256" key="1">
    <source>
        <dbReference type="SAM" id="Coils"/>
    </source>
</evidence>
<dbReference type="Proteomes" id="UP000684084">
    <property type="component" value="Unassembled WGS sequence"/>
</dbReference>
<feature type="compositionally biased region" description="Low complexity" evidence="2">
    <location>
        <begin position="172"/>
        <end position="183"/>
    </location>
</feature>
<evidence type="ECO:0000313" key="4">
    <source>
        <dbReference type="Proteomes" id="UP000684084"/>
    </source>
</evidence>
<feature type="compositionally biased region" description="Basic and acidic residues" evidence="2">
    <location>
        <begin position="127"/>
        <end position="143"/>
    </location>
</feature>
<proteinExistence type="predicted"/>
<gene>
    <name evidence="3" type="ORF">CHRIB12_LOCUS7340</name>
</gene>
<feature type="region of interest" description="Disordered" evidence="2">
    <location>
        <begin position="514"/>
        <end position="559"/>
    </location>
</feature>
<feature type="region of interest" description="Disordered" evidence="2">
    <location>
        <begin position="84"/>
        <end position="107"/>
    </location>
</feature>
<feature type="compositionally biased region" description="Acidic residues" evidence="2">
    <location>
        <begin position="523"/>
        <end position="543"/>
    </location>
</feature>
<reference evidence="3" key="1">
    <citation type="submission" date="2020-05" db="EMBL/GenBank/DDBJ databases">
        <authorList>
            <person name="Rincon C."/>
            <person name="Sanders R I."/>
            <person name="Robbins C."/>
            <person name="Chaturvedi A."/>
        </authorList>
    </citation>
    <scope>NUCLEOTIDE SEQUENCE</scope>
    <source>
        <strain evidence="3">CHB12</strain>
    </source>
</reference>
<feature type="compositionally biased region" description="Polar residues" evidence="2">
    <location>
        <begin position="85"/>
        <end position="102"/>
    </location>
</feature>
<protein>
    <submittedName>
        <fullName evidence="3">Uncharacterized protein</fullName>
    </submittedName>
</protein>
<feature type="coiled-coil region" evidence="1">
    <location>
        <begin position="5"/>
        <end position="67"/>
    </location>
</feature>
<dbReference type="AlphaFoldDB" id="A0A915Z2D2"/>
<evidence type="ECO:0000256" key="2">
    <source>
        <dbReference type="SAM" id="MobiDB-lite"/>
    </source>
</evidence>
<accession>A0A915Z2D2</accession>
<feature type="compositionally biased region" description="Polar residues" evidence="2">
    <location>
        <begin position="454"/>
        <end position="472"/>
    </location>
</feature>
<dbReference type="VEuPathDB" id="FungiDB:RhiirFUN_007034"/>
<dbReference type="OrthoDB" id="2440042at2759"/>
<organism evidence="3 4">
    <name type="scientific">Rhizophagus irregularis</name>
    <dbReference type="NCBI Taxonomy" id="588596"/>
    <lineage>
        <taxon>Eukaryota</taxon>
        <taxon>Fungi</taxon>
        <taxon>Fungi incertae sedis</taxon>
        <taxon>Mucoromycota</taxon>
        <taxon>Glomeromycotina</taxon>
        <taxon>Glomeromycetes</taxon>
        <taxon>Glomerales</taxon>
        <taxon>Glomeraceae</taxon>
        <taxon>Rhizophagus</taxon>
    </lineage>
</organism>
<feature type="compositionally biased region" description="Polar residues" evidence="2">
    <location>
        <begin position="144"/>
        <end position="161"/>
    </location>
</feature>
<feature type="region of interest" description="Disordered" evidence="2">
    <location>
        <begin position="454"/>
        <end position="485"/>
    </location>
</feature>
<name>A0A915Z2D2_9GLOM</name>
<dbReference type="EMBL" id="CAGKOT010000012">
    <property type="protein sequence ID" value="CAB5358418.1"/>
    <property type="molecule type" value="Genomic_DNA"/>
</dbReference>
<feature type="region of interest" description="Disordered" evidence="2">
    <location>
        <begin position="127"/>
        <end position="186"/>
    </location>
</feature>
<sequence>MQTEIASLRQRITELEAEKAELKAELEAKNSEIPELKKKLAEVEARNVKIEARNAELMKQMIEENNRRDVRIEDTNDRVAKLEQKQLQNDGTPNNNLSNFNSGEDYHEKPLEDRRMDDFLNEVNKKSTGEVIRRHNKEKKLQRESANQDSSSDTAYVSGTVDNIEKTDVPKSSNCTSSKLSSSGHETDITNSAVYSNTINDQSASEEIGKTVSLGYDRSASENSEGIRKTVSLGYDQAASGSLKEIDKADYQDKSVVGPSIVTEFVQGLLEELLSSENQLLKDVKFSSPKTIVPGSISIKRLANSFCQANGARNRSITAKRAEITAWRLFSESFENKVLELRSENKKLADRTARTQIYAEMKPYLTGISDEYLRVRTSRARKINKLFGFEYDPVTLKKIDGIPGYMVNRVTCSADRISKLTNPQIEYIIEQVKSKTIADQSHVNEISGTMANTSANGFNSGDPKGNNSSDIVNVSDGDKVTDYNSDDDFDRMIMKAFERGETRINKDNTTLSIVETEAKANDDDSDSDDSEEEMLDDSDDDEYNGYGGYNEYGERDRGYYYRDGRYERKGSPVMSPIISPVTV</sequence>
<evidence type="ECO:0000313" key="3">
    <source>
        <dbReference type="EMBL" id="CAB5358418.1"/>
    </source>
</evidence>